<accession>A0A2J6QDA8</accession>
<feature type="region of interest" description="Disordered" evidence="1">
    <location>
        <begin position="148"/>
        <end position="178"/>
    </location>
</feature>
<dbReference type="OrthoDB" id="10333662at2759"/>
<sequence length="178" mass="20114">MHSQLGNVFFRMEVLDDPIDIYTPTTTAKSSILSKRNQHKKVRWEESVVDNEYKYTIRKATYLTQLTHKLAKRLKGLWVEAQKGDIPEGFEDYATTFGTAKEASTAIQDQLWDDLLALGPKCCELDATLAAIKDKANNYENRIRIVTASMTPDSPSTTSGTESSYHRYHHARSGRGPT</sequence>
<dbReference type="EMBL" id="KZ613473">
    <property type="protein sequence ID" value="PMD24255.1"/>
    <property type="molecule type" value="Genomic_DNA"/>
</dbReference>
<evidence type="ECO:0000313" key="2">
    <source>
        <dbReference type="EMBL" id="PMD24255.1"/>
    </source>
</evidence>
<feature type="compositionally biased region" description="Basic residues" evidence="1">
    <location>
        <begin position="166"/>
        <end position="178"/>
    </location>
</feature>
<proteinExistence type="predicted"/>
<name>A0A2J6QDA8_9HELO</name>
<keyword evidence="3" id="KW-1185">Reference proteome</keyword>
<gene>
    <name evidence="2" type="ORF">NA56DRAFT_700731</name>
</gene>
<reference evidence="2 3" key="1">
    <citation type="submission" date="2016-05" db="EMBL/GenBank/DDBJ databases">
        <title>A degradative enzymes factory behind the ericoid mycorrhizal symbiosis.</title>
        <authorList>
            <consortium name="DOE Joint Genome Institute"/>
            <person name="Martino E."/>
            <person name="Morin E."/>
            <person name="Grelet G."/>
            <person name="Kuo A."/>
            <person name="Kohler A."/>
            <person name="Daghino S."/>
            <person name="Barry K."/>
            <person name="Choi C."/>
            <person name="Cichocki N."/>
            <person name="Clum A."/>
            <person name="Copeland A."/>
            <person name="Hainaut M."/>
            <person name="Haridas S."/>
            <person name="Labutti K."/>
            <person name="Lindquist E."/>
            <person name="Lipzen A."/>
            <person name="Khouja H.-R."/>
            <person name="Murat C."/>
            <person name="Ohm R."/>
            <person name="Olson A."/>
            <person name="Spatafora J."/>
            <person name="Veneault-Fourrey C."/>
            <person name="Henrissat B."/>
            <person name="Grigoriev I."/>
            <person name="Martin F."/>
            <person name="Perotto S."/>
        </authorList>
    </citation>
    <scope>NUCLEOTIDE SEQUENCE [LARGE SCALE GENOMIC DNA]</scope>
    <source>
        <strain evidence="2 3">UAMH 7357</strain>
    </source>
</reference>
<organism evidence="2 3">
    <name type="scientific">Hyaloscypha hepaticicola</name>
    <dbReference type="NCBI Taxonomy" id="2082293"/>
    <lineage>
        <taxon>Eukaryota</taxon>
        <taxon>Fungi</taxon>
        <taxon>Dikarya</taxon>
        <taxon>Ascomycota</taxon>
        <taxon>Pezizomycotina</taxon>
        <taxon>Leotiomycetes</taxon>
        <taxon>Helotiales</taxon>
        <taxon>Hyaloscyphaceae</taxon>
        <taxon>Hyaloscypha</taxon>
    </lineage>
</organism>
<feature type="compositionally biased region" description="Polar residues" evidence="1">
    <location>
        <begin position="148"/>
        <end position="163"/>
    </location>
</feature>
<protein>
    <submittedName>
        <fullName evidence="2">Uncharacterized protein</fullName>
    </submittedName>
</protein>
<evidence type="ECO:0000313" key="3">
    <source>
        <dbReference type="Proteomes" id="UP000235672"/>
    </source>
</evidence>
<evidence type="ECO:0000256" key="1">
    <source>
        <dbReference type="SAM" id="MobiDB-lite"/>
    </source>
</evidence>
<dbReference type="Proteomes" id="UP000235672">
    <property type="component" value="Unassembled WGS sequence"/>
</dbReference>
<dbReference type="AlphaFoldDB" id="A0A2J6QDA8"/>